<name>A0A4D7YUP1_AGRTU</name>
<dbReference type="InterPro" id="IPR031856">
    <property type="entry name" value="YdaS_toxin-like"/>
</dbReference>
<dbReference type="EMBL" id="CP039923">
    <property type="protein sequence ID" value="QCL97506.1"/>
    <property type="molecule type" value="Genomic_DNA"/>
</dbReference>
<proteinExistence type="predicted"/>
<accession>A0A4D7YUP1</accession>
<dbReference type="Proteomes" id="UP000298649">
    <property type="component" value="Chromosome linear"/>
</dbReference>
<dbReference type="Gene3D" id="1.10.260.40">
    <property type="entry name" value="lambda repressor-like DNA-binding domains"/>
    <property type="match status" value="1"/>
</dbReference>
<evidence type="ECO:0000313" key="2">
    <source>
        <dbReference type="Proteomes" id="UP000298649"/>
    </source>
</evidence>
<dbReference type="Pfam" id="PF15943">
    <property type="entry name" value="YdaS_toxin"/>
    <property type="match status" value="1"/>
</dbReference>
<dbReference type="GO" id="GO:0003677">
    <property type="term" value="F:DNA binding"/>
    <property type="evidence" value="ECO:0007669"/>
    <property type="project" value="InterPro"/>
</dbReference>
<dbReference type="AlphaFoldDB" id="A0A4D7YUP1"/>
<dbReference type="PROSITE" id="PS51257">
    <property type="entry name" value="PROKAR_LIPOPROTEIN"/>
    <property type="match status" value="1"/>
</dbReference>
<dbReference type="InterPro" id="IPR010982">
    <property type="entry name" value="Lambda_DNA-bd_dom_sf"/>
</dbReference>
<reference evidence="1 2" key="1">
    <citation type="submission" date="2019-04" db="EMBL/GenBank/DDBJ databases">
        <title>Complete genome sequence of Agrobacterium tumefaciens CFBP7129.</title>
        <authorList>
            <person name="Haryono M."/>
            <person name="Lin Y.-C."/>
            <person name="Lai E.-M."/>
            <person name="Kuo C.-H."/>
        </authorList>
    </citation>
    <scope>NUCLEOTIDE SEQUENCE [LARGE SCALE GENOMIC DNA]</scope>
    <source>
        <strain evidence="1 2">CFBP7129</strain>
    </source>
</reference>
<protein>
    <submittedName>
        <fullName evidence="1">Transcriptional regulator</fullName>
    </submittedName>
</protein>
<evidence type="ECO:0000313" key="1">
    <source>
        <dbReference type="EMBL" id="QCL97506.1"/>
    </source>
</evidence>
<sequence>MKGELSSFVHLSIACIDFKAVLLIALMETNLNQNGLIAVKSAAGGASAIARAIGVTPQAVAQWKAIPPEHVLKLEKAFGVSRHIQRADVFGPAELEAAE</sequence>
<gene>
    <name evidence="1" type="ORF">CFBP7129_17430</name>
</gene>
<organism evidence="1 2">
    <name type="scientific">Agrobacterium tumefaciens</name>
    <dbReference type="NCBI Taxonomy" id="358"/>
    <lineage>
        <taxon>Bacteria</taxon>
        <taxon>Pseudomonadati</taxon>
        <taxon>Pseudomonadota</taxon>
        <taxon>Alphaproteobacteria</taxon>
        <taxon>Hyphomicrobiales</taxon>
        <taxon>Rhizobiaceae</taxon>
        <taxon>Rhizobium/Agrobacterium group</taxon>
        <taxon>Agrobacterium</taxon>
        <taxon>Agrobacterium tumefaciens complex</taxon>
    </lineage>
</organism>
<dbReference type="SUPFAM" id="SSF47413">
    <property type="entry name" value="lambda repressor-like DNA-binding domains"/>
    <property type="match status" value="1"/>
</dbReference>